<dbReference type="EMBL" id="SDMP01000011">
    <property type="protein sequence ID" value="RYR27920.1"/>
    <property type="molecule type" value="Genomic_DNA"/>
</dbReference>
<gene>
    <name evidence="1" type="ORF">Ahy_B01g051995</name>
</gene>
<name>A0A445ANI2_ARAHY</name>
<protein>
    <submittedName>
        <fullName evidence="1">Uncharacterized protein</fullName>
    </submittedName>
</protein>
<organism evidence="1 2">
    <name type="scientific">Arachis hypogaea</name>
    <name type="common">Peanut</name>
    <dbReference type="NCBI Taxonomy" id="3818"/>
    <lineage>
        <taxon>Eukaryota</taxon>
        <taxon>Viridiplantae</taxon>
        <taxon>Streptophyta</taxon>
        <taxon>Embryophyta</taxon>
        <taxon>Tracheophyta</taxon>
        <taxon>Spermatophyta</taxon>
        <taxon>Magnoliopsida</taxon>
        <taxon>eudicotyledons</taxon>
        <taxon>Gunneridae</taxon>
        <taxon>Pentapetalae</taxon>
        <taxon>rosids</taxon>
        <taxon>fabids</taxon>
        <taxon>Fabales</taxon>
        <taxon>Fabaceae</taxon>
        <taxon>Papilionoideae</taxon>
        <taxon>50 kb inversion clade</taxon>
        <taxon>dalbergioids sensu lato</taxon>
        <taxon>Dalbergieae</taxon>
        <taxon>Pterocarpus clade</taxon>
        <taxon>Arachis</taxon>
    </lineage>
</organism>
<dbReference type="Proteomes" id="UP000289738">
    <property type="component" value="Chromosome B01"/>
</dbReference>
<comment type="caution">
    <text evidence="1">The sequence shown here is derived from an EMBL/GenBank/DDBJ whole genome shotgun (WGS) entry which is preliminary data.</text>
</comment>
<evidence type="ECO:0000313" key="2">
    <source>
        <dbReference type="Proteomes" id="UP000289738"/>
    </source>
</evidence>
<evidence type="ECO:0000313" key="1">
    <source>
        <dbReference type="EMBL" id="RYR27920.1"/>
    </source>
</evidence>
<dbReference type="AlphaFoldDB" id="A0A445ANI2"/>
<proteinExistence type="predicted"/>
<keyword evidence="2" id="KW-1185">Reference proteome</keyword>
<accession>A0A445ANI2</accession>
<reference evidence="1 2" key="1">
    <citation type="submission" date="2019-01" db="EMBL/GenBank/DDBJ databases">
        <title>Sequencing of cultivated peanut Arachis hypogaea provides insights into genome evolution and oil improvement.</title>
        <authorList>
            <person name="Chen X."/>
        </authorList>
    </citation>
    <scope>NUCLEOTIDE SEQUENCE [LARGE SCALE GENOMIC DNA]</scope>
    <source>
        <strain evidence="2">cv. Fuhuasheng</strain>
        <tissue evidence="1">Leaves</tissue>
    </source>
</reference>
<sequence length="175" mass="19142">MVLRLSAAAETATFHSPFKKPTGSRFGSTDRFLAGSPHLTESFFSAVHGSTGLTGRMAEWSKAPDSSSGLRERAWGRKVIENGMVWRVGDGGCNKIIGDPWLATLYTRIPSLYRVPSNGLRTGTLVTENRASAGSGVAVRWRKVAMAAQWKGRLILMVAAQWREGERADDGCWKE</sequence>